<accession>X1S3S0</accession>
<feature type="non-terminal residue" evidence="2">
    <location>
        <position position="1"/>
    </location>
</feature>
<name>X1S3S0_9ZZZZ</name>
<dbReference type="InterPro" id="IPR029063">
    <property type="entry name" value="SAM-dependent_MTases_sf"/>
</dbReference>
<dbReference type="SUPFAM" id="SSF53335">
    <property type="entry name" value="S-adenosyl-L-methionine-dependent methyltransferases"/>
    <property type="match status" value="1"/>
</dbReference>
<organism evidence="2">
    <name type="scientific">marine sediment metagenome</name>
    <dbReference type="NCBI Taxonomy" id="412755"/>
    <lineage>
        <taxon>unclassified sequences</taxon>
        <taxon>metagenomes</taxon>
        <taxon>ecological metagenomes</taxon>
    </lineage>
</organism>
<proteinExistence type="predicted"/>
<feature type="domain" description="Methyltransferase" evidence="1">
    <location>
        <begin position="1"/>
        <end position="76"/>
    </location>
</feature>
<protein>
    <recommendedName>
        <fullName evidence="1">Methyltransferase domain-containing protein</fullName>
    </recommendedName>
</protein>
<evidence type="ECO:0000259" key="1">
    <source>
        <dbReference type="Pfam" id="PF13847"/>
    </source>
</evidence>
<dbReference type="Pfam" id="PF13847">
    <property type="entry name" value="Methyltransf_31"/>
    <property type="match status" value="1"/>
</dbReference>
<dbReference type="AlphaFoldDB" id="X1S3S0"/>
<sequence>ESFDVVISECSFCTFPDKGKAAQEMARVLHRHGQLGMTDVTISRSLPEDVQSLLTWVACLTGAGSPDLYVSILSNAGFTEFLIEDKRDSLLEMVNNIRRSLLGIELAVGIRKLELGDLDLAKVKSLAQRAKKLIDSGVIGYTLFKANK</sequence>
<gene>
    <name evidence="2" type="ORF">S12H4_13163</name>
</gene>
<dbReference type="EMBL" id="BARW01006269">
    <property type="protein sequence ID" value="GAI87518.1"/>
    <property type="molecule type" value="Genomic_DNA"/>
</dbReference>
<comment type="caution">
    <text evidence="2">The sequence shown here is derived from an EMBL/GenBank/DDBJ whole genome shotgun (WGS) entry which is preliminary data.</text>
</comment>
<dbReference type="Gene3D" id="3.40.50.150">
    <property type="entry name" value="Vaccinia Virus protein VP39"/>
    <property type="match status" value="1"/>
</dbReference>
<reference evidence="2" key="1">
    <citation type="journal article" date="2014" name="Front. Microbiol.">
        <title>High frequency of phylogenetically diverse reductive dehalogenase-homologous genes in deep subseafloor sedimentary metagenomes.</title>
        <authorList>
            <person name="Kawai M."/>
            <person name="Futagami T."/>
            <person name="Toyoda A."/>
            <person name="Takaki Y."/>
            <person name="Nishi S."/>
            <person name="Hori S."/>
            <person name="Arai W."/>
            <person name="Tsubouchi T."/>
            <person name="Morono Y."/>
            <person name="Uchiyama I."/>
            <person name="Ito T."/>
            <person name="Fujiyama A."/>
            <person name="Inagaki F."/>
            <person name="Takami H."/>
        </authorList>
    </citation>
    <scope>NUCLEOTIDE SEQUENCE</scope>
    <source>
        <strain evidence="2">Expedition CK06-06</strain>
    </source>
</reference>
<evidence type="ECO:0000313" key="2">
    <source>
        <dbReference type="EMBL" id="GAI87518.1"/>
    </source>
</evidence>
<dbReference type="InterPro" id="IPR025714">
    <property type="entry name" value="Methyltranfer_dom"/>
</dbReference>